<protein>
    <submittedName>
        <fullName evidence="4">HTH_Tnp_Tc3_1 domain-containing protein</fullName>
    </submittedName>
</protein>
<evidence type="ECO:0000256" key="1">
    <source>
        <dbReference type="ARBA" id="ARBA00004123"/>
    </source>
</evidence>
<feature type="transmembrane region" description="Helical" evidence="2">
    <location>
        <begin position="48"/>
        <end position="73"/>
    </location>
</feature>
<dbReference type="EnsemblMetazoa" id="CJA32413.1">
    <property type="protein sequence ID" value="CJA32413.1"/>
    <property type="gene ID" value="WBGene00208260"/>
</dbReference>
<evidence type="ECO:0000313" key="4">
    <source>
        <dbReference type="EnsemblMetazoa" id="CJA32413.1"/>
    </source>
</evidence>
<reference evidence="5" key="1">
    <citation type="submission" date="2010-08" db="EMBL/GenBank/DDBJ databases">
        <authorList>
            <consortium name="Caenorhabditis japonica Sequencing Consortium"/>
            <person name="Wilson R.K."/>
        </authorList>
    </citation>
    <scope>NUCLEOTIDE SEQUENCE [LARGE SCALE GENOMIC DNA]</scope>
    <source>
        <strain evidence="5">DF5081</strain>
    </source>
</reference>
<dbReference type="GO" id="GO:0003677">
    <property type="term" value="F:DNA binding"/>
    <property type="evidence" value="ECO:0007669"/>
    <property type="project" value="InterPro"/>
</dbReference>
<organism evidence="4 5">
    <name type="scientific">Caenorhabditis japonica</name>
    <dbReference type="NCBI Taxonomy" id="281687"/>
    <lineage>
        <taxon>Eukaryota</taxon>
        <taxon>Metazoa</taxon>
        <taxon>Ecdysozoa</taxon>
        <taxon>Nematoda</taxon>
        <taxon>Chromadorea</taxon>
        <taxon>Rhabditida</taxon>
        <taxon>Rhabditina</taxon>
        <taxon>Rhabditomorpha</taxon>
        <taxon>Rhabditoidea</taxon>
        <taxon>Rhabditidae</taxon>
        <taxon>Peloderinae</taxon>
        <taxon>Caenorhabditis</taxon>
    </lineage>
</organism>
<keyword evidence="2" id="KW-1133">Transmembrane helix</keyword>
<keyword evidence="2" id="KW-0812">Transmembrane</keyword>
<evidence type="ECO:0000313" key="5">
    <source>
        <dbReference type="Proteomes" id="UP000005237"/>
    </source>
</evidence>
<comment type="subcellular location">
    <subcellularLocation>
        <location evidence="1">Nucleus</location>
    </subcellularLocation>
</comment>
<feature type="domain" description="Tc3 transposase DNA binding" evidence="3">
    <location>
        <begin position="11"/>
        <end position="52"/>
    </location>
</feature>
<sequence>MGRAGNLMLVEVSKLDVMRMRQMGSSLHEMSRLVKKNKSSIRRYLSDLVNYGYIFGVFCILNRMVITVFRIFFGYA</sequence>
<dbReference type="Proteomes" id="UP000005237">
    <property type="component" value="Unassembled WGS sequence"/>
</dbReference>
<accession>A0A8R1ECW4</accession>
<name>A0A8R1ECW4_CAEJA</name>
<reference evidence="4" key="2">
    <citation type="submission" date="2022-06" db="UniProtKB">
        <authorList>
            <consortium name="EnsemblMetazoa"/>
        </authorList>
    </citation>
    <scope>IDENTIFICATION</scope>
    <source>
        <strain evidence="4">DF5081</strain>
    </source>
</reference>
<dbReference type="SUPFAM" id="SSF46689">
    <property type="entry name" value="Homeodomain-like"/>
    <property type="match status" value="1"/>
</dbReference>
<dbReference type="InterPro" id="IPR009057">
    <property type="entry name" value="Homeodomain-like_sf"/>
</dbReference>
<dbReference type="Gene3D" id="1.10.10.60">
    <property type="entry name" value="Homeodomain-like"/>
    <property type="match status" value="1"/>
</dbReference>
<keyword evidence="5" id="KW-1185">Reference proteome</keyword>
<keyword evidence="2" id="KW-0472">Membrane</keyword>
<dbReference type="AlphaFoldDB" id="A0A8R1ECW4"/>
<dbReference type="GO" id="GO:0005634">
    <property type="term" value="C:nucleus"/>
    <property type="evidence" value="ECO:0007669"/>
    <property type="project" value="UniProtKB-SubCell"/>
</dbReference>
<proteinExistence type="predicted"/>
<dbReference type="Pfam" id="PF11427">
    <property type="entry name" value="HTH_Tnp_Tc3_1"/>
    <property type="match status" value="1"/>
</dbReference>
<evidence type="ECO:0000256" key="2">
    <source>
        <dbReference type="SAM" id="Phobius"/>
    </source>
</evidence>
<dbReference type="InterPro" id="IPR025898">
    <property type="entry name" value="Tc3_transposase_DNA-bd_dom"/>
</dbReference>
<evidence type="ECO:0000259" key="3">
    <source>
        <dbReference type="Pfam" id="PF11427"/>
    </source>
</evidence>